<dbReference type="PANTHER" id="PTHR21661">
    <property type="entry name" value="EPOXIDE HYDROLASE 1-RELATED"/>
    <property type="match status" value="1"/>
</dbReference>
<evidence type="ECO:0000256" key="1">
    <source>
        <dbReference type="ARBA" id="ARBA00010088"/>
    </source>
</evidence>
<dbReference type="EMBL" id="BRPK01000005">
    <property type="protein sequence ID" value="GLB38195.1"/>
    <property type="molecule type" value="Genomic_DNA"/>
</dbReference>
<evidence type="ECO:0000256" key="2">
    <source>
        <dbReference type="ARBA" id="ARBA00022801"/>
    </source>
</evidence>
<sequence length="157" mass="17791">MGVGYYIEQSTRQPQTLLYGLADPPIGLLAWTRSSSNGRTGIPWDDDEVLTWISIYYFSRAGPTASLRIYYENQQATRGRSAYSEEETTTVPAGHSHFPKELVHWYKTKYLVFSSEHERGEHFAAYEQPQELVDDLRKMFGKDGGALGVAKDKNGYA</sequence>
<dbReference type="SUPFAM" id="SSF53474">
    <property type="entry name" value="alpha/beta-Hydrolases"/>
    <property type="match status" value="1"/>
</dbReference>
<keyword evidence="2 3" id="KW-0378">Hydrolase</keyword>
<name>A0A9P3PLM8_LYOSH</name>
<comment type="similarity">
    <text evidence="1">Belongs to the peptidase S33 family.</text>
</comment>
<dbReference type="AlphaFoldDB" id="A0A9P3PLM8"/>
<dbReference type="Proteomes" id="UP001063166">
    <property type="component" value="Unassembled WGS sequence"/>
</dbReference>
<dbReference type="GO" id="GO:0004301">
    <property type="term" value="F:epoxide hydrolase activity"/>
    <property type="evidence" value="ECO:0007669"/>
    <property type="project" value="TreeGrafter"/>
</dbReference>
<dbReference type="InterPro" id="IPR029058">
    <property type="entry name" value="AB_hydrolase_fold"/>
</dbReference>
<organism evidence="3 4">
    <name type="scientific">Lyophyllum shimeji</name>
    <name type="common">Hon-shimeji</name>
    <name type="synonym">Tricholoma shimeji</name>
    <dbReference type="NCBI Taxonomy" id="47721"/>
    <lineage>
        <taxon>Eukaryota</taxon>
        <taxon>Fungi</taxon>
        <taxon>Dikarya</taxon>
        <taxon>Basidiomycota</taxon>
        <taxon>Agaricomycotina</taxon>
        <taxon>Agaricomycetes</taxon>
        <taxon>Agaricomycetidae</taxon>
        <taxon>Agaricales</taxon>
        <taxon>Tricholomatineae</taxon>
        <taxon>Lyophyllaceae</taxon>
        <taxon>Lyophyllum</taxon>
    </lineage>
</organism>
<keyword evidence="4" id="KW-1185">Reference proteome</keyword>
<gene>
    <name evidence="3" type="ORF">LshimejAT787_0500600</name>
</gene>
<protein>
    <submittedName>
        <fullName evidence="3">Epoxide hydrolase</fullName>
    </submittedName>
</protein>
<evidence type="ECO:0000313" key="3">
    <source>
        <dbReference type="EMBL" id="GLB38195.1"/>
    </source>
</evidence>
<dbReference type="OrthoDB" id="7130006at2759"/>
<comment type="caution">
    <text evidence="3">The sequence shown here is derived from an EMBL/GenBank/DDBJ whole genome shotgun (WGS) entry which is preliminary data.</text>
</comment>
<dbReference type="Gene3D" id="3.40.50.1820">
    <property type="entry name" value="alpha/beta hydrolase"/>
    <property type="match status" value="1"/>
</dbReference>
<evidence type="ECO:0000313" key="4">
    <source>
        <dbReference type="Proteomes" id="UP001063166"/>
    </source>
</evidence>
<dbReference type="PANTHER" id="PTHR21661:SF35">
    <property type="entry name" value="EPOXIDE HYDROLASE"/>
    <property type="match status" value="1"/>
</dbReference>
<dbReference type="GO" id="GO:0097176">
    <property type="term" value="P:epoxide metabolic process"/>
    <property type="evidence" value="ECO:0007669"/>
    <property type="project" value="TreeGrafter"/>
</dbReference>
<reference evidence="3" key="1">
    <citation type="submission" date="2022-07" db="EMBL/GenBank/DDBJ databases">
        <title>The genome of Lyophyllum shimeji provides insight into the initial evolution of ectomycorrhizal fungal genome.</title>
        <authorList>
            <person name="Kobayashi Y."/>
            <person name="Shibata T."/>
            <person name="Hirakawa H."/>
            <person name="Shigenobu S."/>
            <person name="Nishiyama T."/>
            <person name="Yamada A."/>
            <person name="Hasebe M."/>
            <person name="Kawaguchi M."/>
        </authorList>
    </citation>
    <scope>NUCLEOTIDE SEQUENCE</scope>
    <source>
        <strain evidence="3">AT787</strain>
    </source>
</reference>
<accession>A0A9P3PLM8</accession>
<proteinExistence type="inferred from homology"/>